<dbReference type="InterPro" id="IPR013783">
    <property type="entry name" value="Ig-like_fold"/>
</dbReference>
<dbReference type="Proteomes" id="UP000287330">
    <property type="component" value="Unassembled WGS sequence"/>
</dbReference>
<protein>
    <recommendedName>
        <fullName evidence="1">Pili assembly chaperone N-terminal domain-containing protein</fullName>
    </recommendedName>
</protein>
<sequence>MSTIEDYMVKFLLPLVLLIFPLYVNAQVAIWPLMPRLEVGNKSVNVNLSNKGEQEKVLQVRVMRWQVNSDDNKALSQQSELIVSPAIFELSPNETQVVRLVYFTGVVPEHEEEHMYRVLIDDLTPQRDASDGVSFKMRYSLPLAVGAPVDLPTPNQTQAYQRLAKEGIQLSCEFSENLSQLVIENKTGIHWRISNLQLDGDQLHTVSEGLFDYLLPSEQIRVESPIDCDELEDYALVFTSHRQEIRIPI</sequence>
<dbReference type="AlphaFoldDB" id="A0A432XUW6"/>
<dbReference type="PANTHER" id="PTHR30251">
    <property type="entry name" value="PILUS ASSEMBLY CHAPERONE"/>
    <property type="match status" value="1"/>
</dbReference>
<reference evidence="3" key="1">
    <citation type="journal article" date="2018" name="Front. Microbiol.">
        <title>Genome-Based Analysis Reveals the Taxonomy and Diversity of the Family Idiomarinaceae.</title>
        <authorList>
            <person name="Liu Y."/>
            <person name="Lai Q."/>
            <person name="Shao Z."/>
        </authorList>
    </citation>
    <scope>NUCLEOTIDE SEQUENCE [LARGE SCALE GENOMIC DNA]</scope>
    <source>
        <strain evidence="3">F23</strain>
    </source>
</reference>
<gene>
    <name evidence="2" type="ORF">CWE25_09290</name>
</gene>
<dbReference type="SUPFAM" id="SSF49354">
    <property type="entry name" value="PapD-like"/>
    <property type="match status" value="1"/>
</dbReference>
<accession>A0A432XUW6</accession>
<dbReference type="EMBL" id="PIPV01000007">
    <property type="protein sequence ID" value="RUO52512.1"/>
    <property type="molecule type" value="Genomic_DNA"/>
</dbReference>
<dbReference type="InterPro" id="IPR050643">
    <property type="entry name" value="Periplasmic_pilus_chap"/>
</dbReference>
<dbReference type="InterPro" id="IPR008962">
    <property type="entry name" value="PapD-like_sf"/>
</dbReference>
<dbReference type="GO" id="GO:0071555">
    <property type="term" value="P:cell wall organization"/>
    <property type="evidence" value="ECO:0007669"/>
    <property type="project" value="InterPro"/>
</dbReference>
<evidence type="ECO:0000259" key="1">
    <source>
        <dbReference type="Pfam" id="PF00345"/>
    </source>
</evidence>
<organism evidence="2 3">
    <name type="scientific">Idiomarina fontislapidosi</name>
    <dbReference type="NCBI Taxonomy" id="263723"/>
    <lineage>
        <taxon>Bacteria</taxon>
        <taxon>Pseudomonadati</taxon>
        <taxon>Pseudomonadota</taxon>
        <taxon>Gammaproteobacteria</taxon>
        <taxon>Alteromonadales</taxon>
        <taxon>Idiomarinaceae</taxon>
        <taxon>Idiomarina</taxon>
    </lineage>
</organism>
<evidence type="ECO:0000313" key="3">
    <source>
        <dbReference type="Proteomes" id="UP000287330"/>
    </source>
</evidence>
<feature type="domain" description="Pili assembly chaperone N-terminal" evidence="1">
    <location>
        <begin position="40"/>
        <end position="143"/>
    </location>
</feature>
<comment type="caution">
    <text evidence="2">The sequence shown here is derived from an EMBL/GenBank/DDBJ whole genome shotgun (WGS) entry which is preliminary data.</text>
</comment>
<name>A0A432XUW6_9GAMM</name>
<proteinExistence type="predicted"/>
<dbReference type="InterPro" id="IPR016147">
    <property type="entry name" value="Pili_assmbl_chaperone_N"/>
</dbReference>
<keyword evidence="3" id="KW-1185">Reference proteome</keyword>
<evidence type="ECO:0000313" key="2">
    <source>
        <dbReference type="EMBL" id="RUO52512.1"/>
    </source>
</evidence>
<dbReference type="GO" id="GO:0030288">
    <property type="term" value="C:outer membrane-bounded periplasmic space"/>
    <property type="evidence" value="ECO:0007669"/>
    <property type="project" value="InterPro"/>
</dbReference>
<dbReference type="OrthoDB" id="511700at2"/>
<dbReference type="Pfam" id="PF00345">
    <property type="entry name" value="PapD_N"/>
    <property type="match status" value="1"/>
</dbReference>
<dbReference type="RefSeq" id="WP_110575058.1">
    <property type="nucleotide sequence ID" value="NZ_PIPV01000007.1"/>
</dbReference>
<dbReference type="PANTHER" id="PTHR30251:SF4">
    <property type="entry name" value="SLR1668 PROTEIN"/>
    <property type="match status" value="1"/>
</dbReference>
<dbReference type="Gene3D" id="2.60.40.10">
    <property type="entry name" value="Immunoglobulins"/>
    <property type="match status" value="1"/>
</dbReference>